<organism evidence="1 2">
    <name type="scientific">Hamadaea flava</name>
    <dbReference type="NCBI Taxonomy" id="1742688"/>
    <lineage>
        <taxon>Bacteria</taxon>
        <taxon>Bacillati</taxon>
        <taxon>Actinomycetota</taxon>
        <taxon>Actinomycetes</taxon>
        <taxon>Micromonosporales</taxon>
        <taxon>Micromonosporaceae</taxon>
        <taxon>Hamadaea</taxon>
    </lineage>
</organism>
<protein>
    <submittedName>
        <fullName evidence="1">Uncharacterized protein</fullName>
    </submittedName>
</protein>
<accession>A0ABV8LXE2</accession>
<reference evidence="2" key="1">
    <citation type="journal article" date="2019" name="Int. J. Syst. Evol. Microbiol.">
        <title>The Global Catalogue of Microorganisms (GCM) 10K type strain sequencing project: providing services to taxonomists for standard genome sequencing and annotation.</title>
        <authorList>
            <consortium name="The Broad Institute Genomics Platform"/>
            <consortium name="The Broad Institute Genome Sequencing Center for Infectious Disease"/>
            <person name="Wu L."/>
            <person name="Ma J."/>
        </authorList>
    </citation>
    <scope>NUCLEOTIDE SEQUENCE [LARGE SCALE GENOMIC DNA]</scope>
    <source>
        <strain evidence="2">CGMCC 4.7289</strain>
    </source>
</reference>
<dbReference type="Proteomes" id="UP001595816">
    <property type="component" value="Unassembled WGS sequence"/>
</dbReference>
<comment type="caution">
    <text evidence="1">The sequence shown here is derived from an EMBL/GenBank/DDBJ whole genome shotgun (WGS) entry which is preliminary data.</text>
</comment>
<dbReference type="RefSeq" id="WP_253760700.1">
    <property type="nucleotide sequence ID" value="NZ_JAMZDZ010000001.1"/>
</dbReference>
<dbReference type="EMBL" id="JBHSAY010000024">
    <property type="protein sequence ID" value="MFC4135716.1"/>
    <property type="molecule type" value="Genomic_DNA"/>
</dbReference>
<name>A0ABV8LXE2_9ACTN</name>
<proteinExistence type="predicted"/>
<evidence type="ECO:0000313" key="1">
    <source>
        <dbReference type="EMBL" id="MFC4135716.1"/>
    </source>
</evidence>
<sequence length="177" mass="19377">MGSHSGRLADELDELGLWSHLPVHQRRGAHSAVAEGGYPFNIKTLIDWVFVDADVMAEGRGEQVLDELAPILERHGVQLEVATVHDRGDVLLIINGIGCRVTDTVSDPLPATLQPLGVVNHFLERSGASTRVHLLYAGTNYGVVHLLRPEVVQAVRRAGTFPDYEIPELVEPYLGHP</sequence>
<evidence type="ECO:0000313" key="2">
    <source>
        <dbReference type="Proteomes" id="UP001595816"/>
    </source>
</evidence>
<keyword evidence="2" id="KW-1185">Reference proteome</keyword>
<gene>
    <name evidence="1" type="ORF">ACFOZ4_34325</name>
</gene>